<sequence>MAKGKSAPVLNLFDFEEPETVIDVDLVLSNDHAVTAHIPGFESMAPATQKALGDVVQSVVALAQEVLDTSSQQGAGPAKAADSFALGRLEDQWPHAYAFVAQARKSGLTDPALTPVQVSTAGRREFDLAELARYANALLRGVRSDRPTMTPERWAQATAKAREMGGKS</sequence>
<name>A0A7W9W908_ARMRO</name>
<proteinExistence type="predicted"/>
<dbReference type="RefSeq" id="WP_184203423.1">
    <property type="nucleotide sequence ID" value="NZ_JACHGW010000006.1"/>
</dbReference>
<comment type="caution">
    <text evidence="1">The sequence shown here is derived from an EMBL/GenBank/DDBJ whole genome shotgun (WGS) entry which is preliminary data.</text>
</comment>
<accession>A0A7W9W908</accession>
<protein>
    <submittedName>
        <fullName evidence="1">Uncharacterized protein</fullName>
    </submittedName>
</protein>
<evidence type="ECO:0000313" key="2">
    <source>
        <dbReference type="Proteomes" id="UP000520814"/>
    </source>
</evidence>
<organism evidence="1 2">
    <name type="scientific">Armatimonas rosea</name>
    <dbReference type="NCBI Taxonomy" id="685828"/>
    <lineage>
        <taxon>Bacteria</taxon>
        <taxon>Bacillati</taxon>
        <taxon>Armatimonadota</taxon>
        <taxon>Armatimonadia</taxon>
        <taxon>Armatimonadales</taxon>
        <taxon>Armatimonadaceae</taxon>
        <taxon>Armatimonas</taxon>
    </lineage>
</organism>
<gene>
    <name evidence="1" type="ORF">HNQ39_005162</name>
</gene>
<dbReference type="AlphaFoldDB" id="A0A7W9W908"/>
<dbReference type="EMBL" id="JACHGW010000006">
    <property type="protein sequence ID" value="MBB6053328.1"/>
    <property type="molecule type" value="Genomic_DNA"/>
</dbReference>
<keyword evidence="2" id="KW-1185">Reference proteome</keyword>
<reference evidence="1 2" key="1">
    <citation type="submission" date="2020-08" db="EMBL/GenBank/DDBJ databases">
        <title>Genomic Encyclopedia of Type Strains, Phase IV (KMG-IV): sequencing the most valuable type-strain genomes for metagenomic binning, comparative biology and taxonomic classification.</title>
        <authorList>
            <person name="Goeker M."/>
        </authorList>
    </citation>
    <scope>NUCLEOTIDE SEQUENCE [LARGE SCALE GENOMIC DNA]</scope>
    <source>
        <strain evidence="1 2">DSM 23562</strain>
    </source>
</reference>
<dbReference type="Proteomes" id="UP000520814">
    <property type="component" value="Unassembled WGS sequence"/>
</dbReference>
<evidence type="ECO:0000313" key="1">
    <source>
        <dbReference type="EMBL" id="MBB6053328.1"/>
    </source>
</evidence>